<dbReference type="FunFam" id="2.60.40.10:FF:000425">
    <property type="entry name" value="Myosin light chain kinase"/>
    <property type="match status" value="1"/>
</dbReference>
<feature type="domain" description="Ig-like" evidence="8">
    <location>
        <begin position="467"/>
        <end position="557"/>
    </location>
</feature>
<protein>
    <recommendedName>
        <fullName evidence="8">Ig-like domain-containing protein</fullName>
    </recommendedName>
</protein>
<feature type="domain" description="Ig-like" evidence="8">
    <location>
        <begin position="71"/>
        <end position="153"/>
    </location>
</feature>
<evidence type="ECO:0000256" key="1">
    <source>
        <dbReference type="ARBA" id="ARBA00004161"/>
    </source>
</evidence>
<dbReference type="Gene3D" id="2.60.40.10">
    <property type="entry name" value="Immunoglobulins"/>
    <property type="match status" value="8"/>
</dbReference>
<organism evidence="9">
    <name type="scientific">Medioppia subpectinata</name>
    <dbReference type="NCBI Taxonomy" id="1979941"/>
    <lineage>
        <taxon>Eukaryota</taxon>
        <taxon>Metazoa</taxon>
        <taxon>Ecdysozoa</taxon>
        <taxon>Arthropoda</taxon>
        <taxon>Chelicerata</taxon>
        <taxon>Arachnida</taxon>
        <taxon>Acari</taxon>
        <taxon>Acariformes</taxon>
        <taxon>Sarcoptiformes</taxon>
        <taxon>Oribatida</taxon>
        <taxon>Brachypylina</taxon>
        <taxon>Oppioidea</taxon>
        <taxon>Oppiidae</taxon>
        <taxon>Medioppia</taxon>
    </lineage>
</organism>
<reference evidence="9" key="1">
    <citation type="submission" date="2020-11" db="EMBL/GenBank/DDBJ databases">
        <authorList>
            <person name="Tran Van P."/>
        </authorList>
    </citation>
    <scope>NUCLEOTIDE SEQUENCE</scope>
</reference>
<keyword evidence="4" id="KW-0677">Repeat</keyword>
<dbReference type="InterPro" id="IPR013783">
    <property type="entry name" value="Ig-like_fold"/>
</dbReference>
<dbReference type="SMART" id="SM00408">
    <property type="entry name" value="IGc2"/>
    <property type="match status" value="6"/>
</dbReference>
<feature type="domain" description="Ig-like" evidence="8">
    <location>
        <begin position="666"/>
        <end position="810"/>
    </location>
</feature>
<feature type="compositionally biased region" description="Acidic residues" evidence="7">
    <location>
        <begin position="63"/>
        <end position="77"/>
    </location>
</feature>
<evidence type="ECO:0000256" key="5">
    <source>
        <dbReference type="ARBA" id="ARBA00023157"/>
    </source>
</evidence>
<dbReference type="GO" id="GO:0031672">
    <property type="term" value="C:A band"/>
    <property type="evidence" value="ECO:0007669"/>
    <property type="project" value="UniProtKB-SubCell"/>
</dbReference>
<feature type="domain" description="Ig-like" evidence="8">
    <location>
        <begin position="567"/>
        <end position="661"/>
    </location>
</feature>
<evidence type="ECO:0000313" key="9">
    <source>
        <dbReference type="EMBL" id="CAD7624882.1"/>
    </source>
</evidence>
<keyword evidence="6" id="KW-0393">Immunoglobulin domain</keyword>
<dbReference type="InterPro" id="IPR007110">
    <property type="entry name" value="Ig-like_dom"/>
</dbReference>
<dbReference type="EMBL" id="OC857221">
    <property type="protein sequence ID" value="CAD7624882.1"/>
    <property type="molecule type" value="Genomic_DNA"/>
</dbReference>
<proteinExistence type="inferred from homology"/>
<comment type="similarity">
    <text evidence="2">Belongs to the protein kinase superfamily. CAMK Ser/Thr protein kinase family.</text>
</comment>
<dbReference type="GO" id="GO:0060298">
    <property type="term" value="P:positive regulation of sarcomere organization"/>
    <property type="evidence" value="ECO:0007669"/>
    <property type="project" value="UniProtKB-ARBA"/>
</dbReference>
<evidence type="ECO:0000256" key="7">
    <source>
        <dbReference type="SAM" id="MobiDB-lite"/>
    </source>
</evidence>
<keyword evidence="10" id="KW-1185">Reference proteome</keyword>
<dbReference type="GO" id="GO:0040017">
    <property type="term" value="P:positive regulation of locomotion"/>
    <property type="evidence" value="ECO:0007669"/>
    <property type="project" value="UniProtKB-ARBA"/>
</dbReference>
<dbReference type="Pfam" id="PF07679">
    <property type="entry name" value="I-set"/>
    <property type="match status" value="8"/>
</dbReference>
<dbReference type="SMART" id="SM00409">
    <property type="entry name" value="IG"/>
    <property type="match status" value="7"/>
</dbReference>
<dbReference type="AlphaFoldDB" id="A0A7R9PXY5"/>
<dbReference type="PANTHER" id="PTHR13817:SF172">
    <property type="entry name" value="IG-LIKE DOMAIN-CONTAINING PROTEIN"/>
    <property type="match status" value="1"/>
</dbReference>
<dbReference type="InterPro" id="IPR003599">
    <property type="entry name" value="Ig_sub"/>
</dbReference>
<feature type="region of interest" description="Disordered" evidence="7">
    <location>
        <begin position="53"/>
        <end position="77"/>
    </location>
</feature>
<dbReference type="InterPro" id="IPR050964">
    <property type="entry name" value="Striated_Muscle_Regulatory"/>
</dbReference>
<dbReference type="GO" id="GO:0045989">
    <property type="term" value="P:positive regulation of striated muscle contraction"/>
    <property type="evidence" value="ECO:0007669"/>
    <property type="project" value="UniProtKB-ARBA"/>
</dbReference>
<dbReference type="FunFam" id="2.60.40.10:FF:000345">
    <property type="entry name" value="Muscle M-line assembly protein unc-89"/>
    <property type="match status" value="3"/>
</dbReference>
<evidence type="ECO:0000313" key="10">
    <source>
        <dbReference type="Proteomes" id="UP000759131"/>
    </source>
</evidence>
<dbReference type="FunFam" id="2.60.40.10:FF:000107">
    <property type="entry name" value="Myosin, light chain kinase a"/>
    <property type="match status" value="1"/>
</dbReference>
<feature type="non-terminal residue" evidence="9">
    <location>
        <position position="1"/>
    </location>
</feature>
<dbReference type="InterPro" id="IPR013098">
    <property type="entry name" value="Ig_I-set"/>
</dbReference>
<dbReference type="InterPro" id="IPR003598">
    <property type="entry name" value="Ig_sub2"/>
</dbReference>
<evidence type="ECO:0000259" key="8">
    <source>
        <dbReference type="PROSITE" id="PS50835"/>
    </source>
</evidence>
<sequence>DGAPIKQTELMRLKTRPDGSVCLTIDCAKLSDAGKYAVFAKIGNRGVGSMSVVSVTKAPEEEKPQEEEEAPEEEDQQMEFKDKLPKALTVAEGSPLKLVAKIARRGERIPALKWTKNGAPVEESDRVYRESTPNGTVALKIDSALLSDAGNYTLSFKTADGMKSCNVAVQITPKSTIDKPVFIKGLSRMSAEEGKSCRLECKVSGDIETINWFKNGEKISANEHFGFVRDSDGTLALLIDSLKSDDSAEYSVEVMNKSGKADTSAALKVVQKAKEKPIFLEELKPIMSSEGNKLILKAVYKSDLPATVKWMKDGFDLKADHRIQIHEGPDGTVTLTIESALMDDSGKYTVSVINDEGRVRSSGAVTVGSRDDNKPVITEGLIPVTLMAGETGKLTVKASGEPEIRFIKDGQQVIPNDRVHIKGQPYGKTELVFDEVRPEDEGNYIAVAVNDNGEARSSAPVLVNRSPKFEKSLTETTGIDGYPAKLETKVDGRPTPDIKWTKDGQTLRPDGTHLKVYAGDDGIHTLLFDKCSPNDSGTYGAIASNEFGKTETSAPFTVKSKVEDMGPECAPIFIGSLQDVAVNEGQTIDFFAEIKANPIPDIKWYFNGQEIQISDNILMSFDGTRAQLKIIKCEAKQMGEYELKVTNSLGETSSKAKADVIGKSAPKFVQKFTDSEVGLSESLKLVCRVIGFPAPDIQWFCNGDRIEAGIHYTKGESASFLKKLSDCEVREGKTAKFTACVTGSPKPEIKWFRNGVEFDPLSSTTKYGVEYLRNGLIRFEIRSVEASDLGEYRCHAMNALGYDNSIATLKFECKPCLMPSLLSALFGANQRAVTQLLTPELSPISCALSAISLFVALIVLLNAFSSPPFPPQPCDTTLANITEFVFKCTSDSCPSTPPK</sequence>
<dbReference type="PROSITE" id="PS50835">
    <property type="entry name" value="IG_LIKE"/>
    <property type="match status" value="6"/>
</dbReference>
<evidence type="ECO:0000256" key="6">
    <source>
        <dbReference type="ARBA" id="ARBA00023319"/>
    </source>
</evidence>
<dbReference type="Proteomes" id="UP000759131">
    <property type="component" value="Unassembled WGS sequence"/>
</dbReference>
<name>A0A7R9PXY5_9ACAR</name>
<evidence type="ECO:0000256" key="3">
    <source>
        <dbReference type="ARBA" id="ARBA00022490"/>
    </source>
</evidence>
<dbReference type="OrthoDB" id="2570713at2759"/>
<feature type="domain" description="Ig-like" evidence="8">
    <location>
        <begin position="173"/>
        <end position="268"/>
    </location>
</feature>
<dbReference type="EMBL" id="CAJPIZ010002646">
    <property type="protein sequence ID" value="CAG2105312.1"/>
    <property type="molecule type" value="Genomic_DNA"/>
</dbReference>
<keyword evidence="5" id="KW-1015">Disulfide bond</keyword>
<dbReference type="PANTHER" id="PTHR13817">
    <property type="entry name" value="TITIN"/>
    <property type="match status" value="1"/>
</dbReference>
<dbReference type="InterPro" id="IPR036179">
    <property type="entry name" value="Ig-like_dom_sf"/>
</dbReference>
<accession>A0A7R9PXY5</accession>
<evidence type="ECO:0000256" key="2">
    <source>
        <dbReference type="ARBA" id="ARBA00006692"/>
    </source>
</evidence>
<feature type="domain" description="Ig-like" evidence="8">
    <location>
        <begin position="277"/>
        <end position="366"/>
    </location>
</feature>
<comment type="subcellular location">
    <subcellularLocation>
        <location evidence="1">Cytoplasm</location>
        <location evidence="1">Myofibril</location>
        <location evidence="1">Sarcomere</location>
        <location evidence="1">A band</location>
    </subcellularLocation>
</comment>
<keyword evidence="3" id="KW-0963">Cytoplasm</keyword>
<evidence type="ECO:0000256" key="4">
    <source>
        <dbReference type="ARBA" id="ARBA00022737"/>
    </source>
</evidence>
<dbReference type="SUPFAM" id="SSF48726">
    <property type="entry name" value="Immunoglobulin"/>
    <property type="match status" value="8"/>
</dbReference>
<gene>
    <name evidence="9" type="ORF">OSB1V03_LOCUS5321</name>
</gene>